<dbReference type="EnsemblPlants" id="MELO3C021719.2.1">
    <property type="protein sequence ID" value="MELO3C021719.2.1"/>
    <property type="gene ID" value="MELO3C021719.2"/>
</dbReference>
<dbReference type="AlphaFoldDB" id="A0A9I9DPL5"/>
<reference evidence="2" key="1">
    <citation type="submission" date="2023-03" db="UniProtKB">
        <authorList>
            <consortium name="EnsemblPlants"/>
        </authorList>
    </citation>
    <scope>IDENTIFICATION</scope>
</reference>
<organism evidence="2">
    <name type="scientific">Cucumis melo</name>
    <name type="common">Muskmelon</name>
    <dbReference type="NCBI Taxonomy" id="3656"/>
    <lineage>
        <taxon>Eukaryota</taxon>
        <taxon>Viridiplantae</taxon>
        <taxon>Streptophyta</taxon>
        <taxon>Embryophyta</taxon>
        <taxon>Tracheophyta</taxon>
        <taxon>Spermatophyta</taxon>
        <taxon>Magnoliopsida</taxon>
        <taxon>eudicotyledons</taxon>
        <taxon>Gunneridae</taxon>
        <taxon>Pentapetalae</taxon>
        <taxon>rosids</taxon>
        <taxon>fabids</taxon>
        <taxon>Cucurbitales</taxon>
        <taxon>Cucurbitaceae</taxon>
        <taxon>Benincaseae</taxon>
        <taxon>Cucumis</taxon>
    </lineage>
</organism>
<feature type="compositionally biased region" description="Polar residues" evidence="1">
    <location>
        <begin position="1"/>
        <end position="13"/>
    </location>
</feature>
<protein>
    <submittedName>
        <fullName evidence="2">Uncharacterized protein</fullName>
    </submittedName>
</protein>
<accession>A0A9I9DPL5</accession>
<proteinExistence type="predicted"/>
<name>A0A9I9DPL5_CUCME</name>
<evidence type="ECO:0000256" key="1">
    <source>
        <dbReference type="SAM" id="MobiDB-lite"/>
    </source>
</evidence>
<feature type="compositionally biased region" description="Polar residues" evidence="1">
    <location>
        <begin position="78"/>
        <end position="87"/>
    </location>
</feature>
<dbReference type="Gramene" id="MELO3C021719.2.1">
    <property type="protein sequence ID" value="MELO3C021719.2.1"/>
    <property type="gene ID" value="MELO3C021719.2"/>
</dbReference>
<feature type="compositionally biased region" description="Basic and acidic residues" evidence="1">
    <location>
        <begin position="64"/>
        <end position="76"/>
    </location>
</feature>
<sequence length="141" mass="16619">MKSQRQFQWQHTSKIIHPERRRENREKQNDRAKRGGESNDIYDCEHHVQRLSDKHRRASFTIETTRDTKSRSKDDGSNENSDSSASLRGSLEPLFATIKHFLMCFIEELTWLPSSIVVVRCIERRDGIVNPFEPFELMSKL</sequence>
<evidence type="ECO:0000313" key="2">
    <source>
        <dbReference type="EnsemblPlants" id="MELO3C021719.2.1"/>
    </source>
</evidence>
<feature type="region of interest" description="Disordered" evidence="1">
    <location>
        <begin position="1"/>
        <end position="87"/>
    </location>
</feature>
<feature type="compositionally biased region" description="Basic and acidic residues" evidence="1">
    <location>
        <begin position="16"/>
        <end position="52"/>
    </location>
</feature>